<sequence>MFRKLTLGLILALSTVLPSHAQSMDWVNVGSSNEGIELDVDANSIQRSGYLVEYSIRMRYLRPDKSGAVIAGIREIADCNSGVFQVQESIAFNRQNKIVFNQKYNNAPVQQVESGTLGHAKYSFVCQAQMHRDVVQDFVDISRAATESVNTVIKARFIDP</sequence>
<protein>
    <recommendedName>
        <fullName evidence="2">Surface-adhesin protein E-like domain-containing protein</fullName>
    </recommendedName>
</protein>
<accession>A0ABN6QB15</accession>
<keyword evidence="1" id="KW-0732">Signal</keyword>
<keyword evidence="4" id="KW-1185">Reference proteome</keyword>
<feature type="domain" description="Surface-adhesin protein E-like" evidence="2">
    <location>
        <begin position="26"/>
        <end position="127"/>
    </location>
</feature>
<dbReference type="Proteomes" id="UP001055453">
    <property type="component" value="Chromosome"/>
</dbReference>
<evidence type="ECO:0000256" key="1">
    <source>
        <dbReference type="SAM" id="SignalP"/>
    </source>
</evidence>
<dbReference type="InterPro" id="IPR031939">
    <property type="entry name" value="Adhesin_E-like"/>
</dbReference>
<evidence type="ECO:0000259" key="2">
    <source>
        <dbReference type="Pfam" id="PF16747"/>
    </source>
</evidence>
<dbReference type="RefSeq" id="WP_251956228.1">
    <property type="nucleotide sequence ID" value="NZ_AP025732.1"/>
</dbReference>
<gene>
    <name evidence="3" type="ORF">ANSO36C_44650</name>
</gene>
<reference evidence="3" key="1">
    <citation type="submission" date="2022-04" db="EMBL/GenBank/DDBJ databases">
        <title>Complete genome sequence of a cyanobacterium, Nostoc sp. SO-36, isolated in Antarctica.</title>
        <authorList>
            <person name="Kanesaki Y."/>
            <person name="Effendi D."/>
            <person name="Sakamoto T."/>
            <person name="Ohtani S."/>
            <person name="Awai K."/>
        </authorList>
    </citation>
    <scope>NUCLEOTIDE SEQUENCE</scope>
    <source>
        <strain evidence="3">SO-36</strain>
    </source>
</reference>
<feature type="signal peptide" evidence="1">
    <location>
        <begin position="1"/>
        <end position="21"/>
    </location>
</feature>
<name>A0ABN6QB15_NOSCO</name>
<dbReference type="Pfam" id="PF16747">
    <property type="entry name" value="Adhesin_E"/>
    <property type="match status" value="1"/>
</dbReference>
<dbReference type="EMBL" id="AP025732">
    <property type="protein sequence ID" value="BDI18663.1"/>
    <property type="molecule type" value="Genomic_DNA"/>
</dbReference>
<feature type="chain" id="PRO_5047120592" description="Surface-adhesin protein E-like domain-containing protein" evidence="1">
    <location>
        <begin position="22"/>
        <end position="160"/>
    </location>
</feature>
<evidence type="ECO:0000313" key="4">
    <source>
        <dbReference type="Proteomes" id="UP001055453"/>
    </source>
</evidence>
<evidence type="ECO:0000313" key="3">
    <source>
        <dbReference type="EMBL" id="BDI18663.1"/>
    </source>
</evidence>
<organism evidence="3 4">
    <name type="scientific">Nostoc cf. commune SO-36</name>
    <dbReference type="NCBI Taxonomy" id="449208"/>
    <lineage>
        <taxon>Bacteria</taxon>
        <taxon>Bacillati</taxon>
        <taxon>Cyanobacteriota</taxon>
        <taxon>Cyanophyceae</taxon>
        <taxon>Nostocales</taxon>
        <taxon>Nostocaceae</taxon>
        <taxon>Nostoc</taxon>
    </lineage>
</organism>
<proteinExistence type="predicted"/>